<dbReference type="Proteomes" id="UP000663881">
    <property type="component" value="Unassembled WGS sequence"/>
</dbReference>
<evidence type="ECO:0000313" key="2">
    <source>
        <dbReference type="Proteomes" id="UP000663881"/>
    </source>
</evidence>
<organism evidence="1 2">
    <name type="scientific">Adineta steineri</name>
    <dbReference type="NCBI Taxonomy" id="433720"/>
    <lineage>
        <taxon>Eukaryota</taxon>
        <taxon>Metazoa</taxon>
        <taxon>Spiralia</taxon>
        <taxon>Gnathifera</taxon>
        <taxon>Rotifera</taxon>
        <taxon>Eurotatoria</taxon>
        <taxon>Bdelloidea</taxon>
        <taxon>Adinetida</taxon>
        <taxon>Adinetidae</taxon>
        <taxon>Adineta</taxon>
    </lineage>
</organism>
<feature type="non-terminal residue" evidence="1">
    <location>
        <position position="34"/>
    </location>
</feature>
<accession>A0A820L591</accession>
<comment type="caution">
    <text evidence="1">The sequence shown here is derived from an EMBL/GenBank/DDBJ whole genome shotgun (WGS) entry which is preliminary data.</text>
</comment>
<gene>
    <name evidence="1" type="ORF">OKA104_LOCUS48643</name>
</gene>
<proteinExistence type="predicted"/>
<sequence>MEFVRSSKVIPTPTIQIGLKINLSAPRTTNITWQ</sequence>
<reference evidence="1" key="1">
    <citation type="submission" date="2021-02" db="EMBL/GenBank/DDBJ databases">
        <authorList>
            <person name="Nowell W R."/>
        </authorList>
    </citation>
    <scope>NUCLEOTIDE SEQUENCE</scope>
</reference>
<evidence type="ECO:0000313" key="1">
    <source>
        <dbReference type="EMBL" id="CAF4347900.1"/>
    </source>
</evidence>
<dbReference type="AlphaFoldDB" id="A0A820L591"/>
<name>A0A820L591_9BILA</name>
<protein>
    <submittedName>
        <fullName evidence="1">Uncharacterized protein</fullName>
    </submittedName>
</protein>
<dbReference type="EMBL" id="CAJOAY010021362">
    <property type="protein sequence ID" value="CAF4347900.1"/>
    <property type="molecule type" value="Genomic_DNA"/>
</dbReference>